<evidence type="ECO:0000313" key="2">
    <source>
        <dbReference type="EMBL" id="KKB39880.1"/>
    </source>
</evidence>
<reference evidence="2" key="1">
    <citation type="submission" date="2015-02" db="EMBL/GenBank/DDBJ databases">
        <title>Genome Assembly of Bacillaceae bacterium MTCC 8252.</title>
        <authorList>
            <person name="Verma A."/>
            <person name="Khatri I."/>
            <person name="Mual P."/>
            <person name="Subramanian S."/>
            <person name="Krishnamurthi S."/>
        </authorList>
    </citation>
    <scope>NUCLEOTIDE SEQUENCE [LARGE SCALE GENOMIC DNA]</scope>
    <source>
        <strain evidence="2">MTCC 8252</strain>
    </source>
</reference>
<evidence type="ECO:0000313" key="3">
    <source>
        <dbReference type="Proteomes" id="UP000031563"/>
    </source>
</evidence>
<keyword evidence="1" id="KW-1133">Transmembrane helix</keyword>
<proteinExistence type="predicted"/>
<feature type="transmembrane region" description="Helical" evidence="1">
    <location>
        <begin position="85"/>
        <end position="105"/>
    </location>
</feature>
<keyword evidence="1" id="KW-0472">Membrane</keyword>
<dbReference type="AlphaFoldDB" id="A0A0F5I3M5"/>
<gene>
    <name evidence="2" type="ORF">QY95_02097</name>
</gene>
<dbReference type="EMBL" id="JWIR02000037">
    <property type="protein sequence ID" value="KKB39880.1"/>
    <property type="molecule type" value="Genomic_DNA"/>
</dbReference>
<dbReference type="Proteomes" id="UP000031563">
    <property type="component" value="Unassembled WGS sequence"/>
</dbReference>
<feature type="transmembrane region" description="Helical" evidence="1">
    <location>
        <begin position="155"/>
        <end position="175"/>
    </location>
</feature>
<keyword evidence="1" id="KW-0812">Transmembrane</keyword>
<sequence length="233" mass="26419">MKELIKYSLHDYIRSHRYFPPVSAFFILVFVYYTYTSNPVIDSYALTAVTLYVISAWICISVLALDPPVQKQLMLLHVKGSNRYYIAKFISVWLISLILAVYAFLYPVVFNLFNEPVTFTIGVISFMNHMLLATLGISVASIFSNSLMKNLINSYGGLALLIVISIAALGIYDVLPASFKNIVWVIPPAIGTQQSLTNWSGESILHLSIVPFIWVIIYSLILLYVFLRLVKRF</sequence>
<dbReference type="OrthoDB" id="1936187at2"/>
<evidence type="ECO:0000256" key="1">
    <source>
        <dbReference type="SAM" id="Phobius"/>
    </source>
</evidence>
<accession>A0A0F5HYN4</accession>
<dbReference type="STRING" id="1221996.QY95_02097"/>
<keyword evidence="3" id="KW-1185">Reference proteome</keyword>
<name>A0A0F5I3M5_BACTR</name>
<feature type="transmembrane region" description="Helical" evidence="1">
    <location>
        <begin position="117"/>
        <end position="143"/>
    </location>
</feature>
<accession>A0A0F5I3M5</accession>
<dbReference type="RefSeq" id="WP_039230445.1">
    <property type="nucleotide sequence ID" value="NZ_JWIQ02000075.1"/>
</dbReference>
<feature type="transmembrane region" description="Helical" evidence="1">
    <location>
        <begin position="18"/>
        <end position="35"/>
    </location>
</feature>
<comment type="caution">
    <text evidence="2">The sequence shown here is derived from an EMBL/GenBank/DDBJ whole genome shotgun (WGS) entry which is preliminary data.</text>
</comment>
<protein>
    <submittedName>
        <fullName evidence="2">ABC transporter permease protein</fullName>
    </submittedName>
</protein>
<feature type="transmembrane region" description="Helical" evidence="1">
    <location>
        <begin position="41"/>
        <end position="65"/>
    </location>
</feature>
<feature type="transmembrane region" description="Helical" evidence="1">
    <location>
        <begin position="204"/>
        <end position="227"/>
    </location>
</feature>
<organism evidence="2 3">
    <name type="scientific">Bacillus thermotolerans</name>
    <name type="common">Quasibacillus thermotolerans</name>
    <dbReference type="NCBI Taxonomy" id="1221996"/>
    <lineage>
        <taxon>Bacteria</taxon>
        <taxon>Bacillati</taxon>
        <taxon>Bacillota</taxon>
        <taxon>Bacilli</taxon>
        <taxon>Bacillales</taxon>
        <taxon>Bacillaceae</taxon>
        <taxon>Bacillus</taxon>
    </lineage>
</organism>